<gene>
    <name evidence="1" type="ORF">METZ01_LOCUS302768</name>
</gene>
<accession>A0A382MLQ4</accession>
<protein>
    <submittedName>
        <fullName evidence="1">Uncharacterized protein</fullName>
    </submittedName>
</protein>
<name>A0A382MLQ4_9ZZZZ</name>
<dbReference type="AlphaFoldDB" id="A0A382MLQ4"/>
<sequence>MDTMLTYNTNSKTGPVCGGRASVA</sequence>
<evidence type="ECO:0000313" key="1">
    <source>
        <dbReference type="EMBL" id="SVC49914.1"/>
    </source>
</evidence>
<reference evidence="1" key="1">
    <citation type="submission" date="2018-05" db="EMBL/GenBank/DDBJ databases">
        <authorList>
            <person name="Lanie J.A."/>
            <person name="Ng W.-L."/>
            <person name="Kazmierczak K.M."/>
            <person name="Andrzejewski T.M."/>
            <person name="Davidsen T.M."/>
            <person name="Wayne K.J."/>
            <person name="Tettelin H."/>
            <person name="Glass J.I."/>
            <person name="Rusch D."/>
            <person name="Podicherti R."/>
            <person name="Tsui H.-C.T."/>
            <person name="Winkler M.E."/>
        </authorList>
    </citation>
    <scope>NUCLEOTIDE SEQUENCE</scope>
</reference>
<organism evidence="1">
    <name type="scientific">marine metagenome</name>
    <dbReference type="NCBI Taxonomy" id="408172"/>
    <lineage>
        <taxon>unclassified sequences</taxon>
        <taxon>metagenomes</taxon>
        <taxon>ecological metagenomes</taxon>
    </lineage>
</organism>
<dbReference type="EMBL" id="UINC01094568">
    <property type="protein sequence ID" value="SVC49914.1"/>
    <property type="molecule type" value="Genomic_DNA"/>
</dbReference>
<proteinExistence type="predicted"/>